<name>A0A2T0H005_ACTMO</name>
<protein>
    <recommendedName>
        <fullName evidence="3">PE domain-containing protein</fullName>
    </recommendedName>
</protein>
<dbReference type="AlphaFoldDB" id="A0A2T0H005"/>
<sequence length="136" mass="15122">MGKYMSPEEMLRLGLIMTPFNPVTGAAMITAGTVDGNQTFEVHPDMLPRLLAGLDRVRDEYAQAQQLAQRLSYVQPPAYDEVTKQITKSIAQRAQGGENSLFDTAEGMIKWIDDFKAAVQQAITDTERVEEANRMA</sequence>
<dbReference type="STRING" id="1050202.GCA_000384035_02046"/>
<reference evidence="1 2" key="1">
    <citation type="submission" date="2018-03" db="EMBL/GenBank/DDBJ databases">
        <title>Actinopolyspora mortivallis from Sahara, screening for active biomolecules.</title>
        <authorList>
            <person name="Selama O."/>
            <person name="Wellington E.M.H."/>
            <person name="Hacene H."/>
        </authorList>
    </citation>
    <scope>NUCLEOTIDE SEQUENCE [LARGE SCALE GENOMIC DNA]</scope>
    <source>
        <strain evidence="1 2">M5A</strain>
    </source>
</reference>
<dbReference type="EMBL" id="PVSR01000003">
    <property type="protein sequence ID" value="PRW64702.1"/>
    <property type="molecule type" value="Genomic_DNA"/>
</dbReference>
<dbReference type="InParanoid" id="A0A2T0H005"/>
<comment type="caution">
    <text evidence="1">The sequence shown here is derived from an EMBL/GenBank/DDBJ whole genome shotgun (WGS) entry which is preliminary data.</text>
</comment>
<keyword evidence="2" id="KW-1185">Reference proteome</keyword>
<evidence type="ECO:0000313" key="2">
    <source>
        <dbReference type="Proteomes" id="UP000239352"/>
    </source>
</evidence>
<gene>
    <name evidence="1" type="ORF">CEP50_03920</name>
</gene>
<accession>A0A2T0H005</accession>
<organism evidence="1 2">
    <name type="scientific">Actinopolyspora mortivallis</name>
    <dbReference type="NCBI Taxonomy" id="33906"/>
    <lineage>
        <taxon>Bacteria</taxon>
        <taxon>Bacillati</taxon>
        <taxon>Actinomycetota</taxon>
        <taxon>Actinomycetes</taxon>
        <taxon>Actinopolysporales</taxon>
        <taxon>Actinopolysporaceae</taxon>
        <taxon>Actinopolyspora</taxon>
    </lineage>
</organism>
<evidence type="ECO:0008006" key="3">
    <source>
        <dbReference type="Google" id="ProtNLM"/>
    </source>
</evidence>
<evidence type="ECO:0000313" key="1">
    <source>
        <dbReference type="EMBL" id="PRW64702.1"/>
    </source>
</evidence>
<proteinExistence type="predicted"/>
<dbReference type="Proteomes" id="UP000239352">
    <property type="component" value="Unassembled WGS sequence"/>
</dbReference>